<sequence length="200" mass="22093">MNAEISTWLASEQDYETGVALYEQHGASGLIKRLLAASCTSYSREVLARELGKLVAGTPAPPSHTHPPQAPAATTPDVVQQLRDARRPLLSEREYLHARLELLTEAERGEAALRILDLGDKLQESYAAEAYYAQHGTLPEPPPVAAPEPALEQLTTRPDIQYRLKLLRTQRSKLQDRPDRAADLAQVLANIDLLESKLSQ</sequence>
<organism evidence="1 2">
    <name type="scientific">Hymenobacter psychrotolerans DSM 18569</name>
    <dbReference type="NCBI Taxonomy" id="1121959"/>
    <lineage>
        <taxon>Bacteria</taxon>
        <taxon>Pseudomonadati</taxon>
        <taxon>Bacteroidota</taxon>
        <taxon>Cytophagia</taxon>
        <taxon>Cytophagales</taxon>
        <taxon>Hymenobacteraceae</taxon>
        <taxon>Hymenobacter</taxon>
    </lineage>
</organism>
<evidence type="ECO:0000313" key="2">
    <source>
        <dbReference type="Proteomes" id="UP000183947"/>
    </source>
</evidence>
<dbReference type="AlphaFoldDB" id="A0A1M6Z8F4"/>
<name>A0A1M6Z8F4_9BACT</name>
<evidence type="ECO:0000313" key="1">
    <source>
        <dbReference type="EMBL" id="SHL26619.1"/>
    </source>
</evidence>
<gene>
    <name evidence="1" type="ORF">SAMN02746009_02452</name>
</gene>
<accession>A0A1M6Z8F4</accession>
<proteinExistence type="predicted"/>
<keyword evidence="2" id="KW-1185">Reference proteome</keyword>
<protein>
    <submittedName>
        <fullName evidence="1">Uncharacterized protein</fullName>
    </submittedName>
</protein>
<dbReference type="Proteomes" id="UP000183947">
    <property type="component" value="Unassembled WGS sequence"/>
</dbReference>
<dbReference type="RefSeq" id="WP_073285254.1">
    <property type="nucleotide sequence ID" value="NZ_FRAS01000012.1"/>
</dbReference>
<dbReference type="EMBL" id="FRAS01000012">
    <property type="protein sequence ID" value="SHL26619.1"/>
    <property type="molecule type" value="Genomic_DNA"/>
</dbReference>
<dbReference type="STRING" id="1121959.SAMN02746009_02452"/>
<dbReference type="OrthoDB" id="883249at2"/>
<reference evidence="2" key="1">
    <citation type="submission" date="2016-11" db="EMBL/GenBank/DDBJ databases">
        <authorList>
            <person name="Varghese N."/>
            <person name="Submissions S."/>
        </authorList>
    </citation>
    <scope>NUCLEOTIDE SEQUENCE [LARGE SCALE GENOMIC DNA]</scope>
    <source>
        <strain evidence="2">DSM 18569</strain>
    </source>
</reference>